<dbReference type="InterPro" id="IPR029026">
    <property type="entry name" value="tRNA_m1G_MTases_N"/>
</dbReference>
<accession>A0A8J7SJB4</accession>
<dbReference type="InterPro" id="IPR046886">
    <property type="entry name" value="RsmE_MTase_dom"/>
</dbReference>
<keyword evidence="6 10" id="KW-0808">Transferase</keyword>
<dbReference type="GO" id="GO:0070042">
    <property type="term" value="F:rRNA (uridine-N3-)-methyltransferase activity"/>
    <property type="evidence" value="ECO:0007669"/>
    <property type="project" value="TreeGrafter"/>
</dbReference>
<evidence type="ECO:0000256" key="4">
    <source>
        <dbReference type="ARBA" id="ARBA00022552"/>
    </source>
</evidence>
<dbReference type="CDD" id="cd18084">
    <property type="entry name" value="RsmE-like"/>
    <property type="match status" value="1"/>
</dbReference>
<evidence type="ECO:0000313" key="14">
    <source>
        <dbReference type="Proteomes" id="UP000624703"/>
    </source>
</evidence>
<organism evidence="13 14">
    <name type="scientific">Persicirhabdus sediminis</name>
    <dbReference type="NCBI Taxonomy" id="454144"/>
    <lineage>
        <taxon>Bacteria</taxon>
        <taxon>Pseudomonadati</taxon>
        <taxon>Verrucomicrobiota</taxon>
        <taxon>Verrucomicrobiia</taxon>
        <taxon>Verrucomicrobiales</taxon>
        <taxon>Verrucomicrobiaceae</taxon>
        <taxon>Persicirhabdus</taxon>
    </lineage>
</organism>
<dbReference type="PANTHER" id="PTHR30027">
    <property type="entry name" value="RIBOSOMAL RNA SMALL SUBUNIT METHYLTRANSFERASE E"/>
    <property type="match status" value="1"/>
</dbReference>
<evidence type="ECO:0000259" key="12">
    <source>
        <dbReference type="Pfam" id="PF20260"/>
    </source>
</evidence>
<feature type="domain" description="Ribosomal RNA small subunit methyltransferase E methyltransferase" evidence="11">
    <location>
        <begin position="74"/>
        <end position="235"/>
    </location>
</feature>
<comment type="similarity">
    <text evidence="2 10">Belongs to the RNA methyltransferase RsmE family.</text>
</comment>
<dbReference type="NCBIfam" id="NF008692">
    <property type="entry name" value="PRK11713.1-5"/>
    <property type="match status" value="1"/>
</dbReference>
<evidence type="ECO:0000256" key="2">
    <source>
        <dbReference type="ARBA" id="ARBA00005528"/>
    </source>
</evidence>
<keyword evidence="5 10" id="KW-0489">Methyltransferase</keyword>
<evidence type="ECO:0000256" key="9">
    <source>
        <dbReference type="ARBA" id="ARBA00047944"/>
    </source>
</evidence>
<evidence type="ECO:0000256" key="6">
    <source>
        <dbReference type="ARBA" id="ARBA00022679"/>
    </source>
</evidence>
<evidence type="ECO:0000256" key="7">
    <source>
        <dbReference type="ARBA" id="ARBA00022691"/>
    </source>
</evidence>
<evidence type="ECO:0000256" key="5">
    <source>
        <dbReference type="ARBA" id="ARBA00022603"/>
    </source>
</evidence>
<protein>
    <recommendedName>
        <fullName evidence="10">Ribosomal RNA small subunit methyltransferase E</fullName>
        <ecNumber evidence="10">2.1.1.193</ecNumber>
    </recommendedName>
</protein>
<dbReference type="GO" id="GO:0070475">
    <property type="term" value="P:rRNA base methylation"/>
    <property type="evidence" value="ECO:0007669"/>
    <property type="project" value="TreeGrafter"/>
</dbReference>
<comment type="subcellular location">
    <subcellularLocation>
        <location evidence="1 10">Cytoplasm</location>
    </subcellularLocation>
</comment>
<dbReference type="NCBIfam" id="TIGR00046">
    <property type="entry name" value="RsmE family RNA methyltransferase"/>
    <property type="match status" value="1"/>
</dbReference>
<evidence type="ECO:0000256" key="1">
    <source>
        <dbReference type="ARBA" id="ARBA00004496"/>
    </source>
</evidence>
<dbReference type="SUPFAM" id="SSF88697">
    <property type="entry name" value="PUA domain-like"/>
    <property type="match status" value="1"/>
</dbReference>
<keyword evidence="3 10" id="KW-0963">Cytoplasm</keyword>
<dbReference type="InterPro" id="IPR015947">
    <property type="entry name" value="PUA-like_sf"/>
</dbReference>
<dbReference type="PIRSF" id="PIRSF015601">
    <property type="entry name" value="MTase_slr0722"/>
    <property type="match status" value="1"/>
</dbReference>
<dbReference type="RefSeq" id="WP_200312042.1">
    <property type="nucleotide sequence ID" value="NZ_JAENIM010000042.1"/>
</dbReference>
<dbReference type="Proteomes" id="UP000624703">
    <property type="component" value="Unassembled WGS sequence"/>
</dbReference>
<dbReference type="Pfam" id="PF04452">
    <property type="entry name" value="Methyltrans_RNA"/>
    <property type="match status" value="1"/>
</dbReference>
<dbReference type="InterPro" id="IPR006700">
    <property type="entry name" value="RsmE"/>
</dbReference>
<dbReference type="Pfam" id="PF20260">
    <property type="entry name" value="PUA_4"/>
    <property type="match status" value="1"/>
</dbReference>
<dbReference type="InterPro" id="IPR046887">
    <property type="entry name" value="RsmE_PUA-like"/>
</dbReference>
<evidence type="ECO:0000256" key="8">
    <source>
        <dbReference type="ARBA" id="ARBA00025699"/>
    </source>
</evidence>
<evidence type="ECO:0000313" key="13">
    <source>
        <dbReference type="EMBL" id="MBK1792030.1"/>
    </source>
</evidence>
<dbReference type="EMBL" id="JAENIM010000042">
    <property type="protein sequence ID" value="MBK1792030.1"/>
    <property type="molecule type" value="Genomic_DNA"/>
</dbReference>
<proteinExistence type="inferred from homology"/>
<dbReference type="PANTHER" id="PTHR30027:SF3">
    <property type="entry name" value="16S RRNA (URACIL(1498)-N(3))-METHYLTRANSFERASE"/>
    <property type="match status" value="1"/>
</dbReference>
<dbReference type="Gene3D" id="3.40.1280.10">
    <property type="match status" value="1"/>
</dbReference>
<comment type="function">
    <text evidence="8 10">Specifically methylates the N3 position of the uracil ring of uridine 1498 (m3U1498) in 16S rRNA. Acts on the fully assembled 30S ribosomal subunit.</text>
</comment>
<dbReference type="InterPro" id="IPR029028">
    <property type="entry name" value="Alpha/beta_knot_MTases"/>
</dbReference>
<name>A0A8J7SJB4_9BACT</name>
<dbReference type="SUPFAM" id="SSF75217">
    <property type="entry name" value="alpha/beta knot"/>
    <property type="match status" value="1"/>
</dbReference>
<dbReference type="AlphaFoldDB" id="A0A8J7SJB4"/>
<evidence type="ECO:0000256" key="3">
    <source>
        <dbReference type="ARBA" id="ARBA00022490"/>
    </source>
</evidence>
<sequence>MNRYYICPADWNEANLAIRGEEAKHCVRVMRTQVGQQVEVFDGEGKCAVCTVLKTSKSEVALQLDQLRDDPQPASEMVLYQAVPKSGNMELIVQKAVELGVASIQPLITEHTVARADAIAKKQAKWQRIALEACKQCGQNRLPQILPTLGFASWLAEHQAGELEIIAAISDQSQPLKQVVEAWSGKGKVAILVGPEGDFSSHEYAAAFAAGFTPISLGEIILRVETATMFCLSVVRNEQLSRA</sequence>
<reference evidence="13" key="1">
    <citation type="submission" date="2021-01" db="EMBL/GenBank/DDBJ databases">
        <title>Modified the classification status of verrucomicrobia.</title>
        <authorList>
            <person name="Feng X."/>
        </authorList>
    </citation>
    <scope>NUCLEOTIDE SEQUENCE</scope>
    <source>
        <strain evidence="13">_KCTC 22039</strain>
    </source>
</reference>
<comment type="caution">
    <text evidence="13">The sequence shown here is derived from an EMBL/GenBank/DDBJ whole genome shotgun (WGS) entry which is preliminary data.</text>
</comment>
<evidence type="ECO:0000256" key="10">
    <source>
        <dbReference type="PIRNR" id="PIRNR015601"/>
    </source>
</evidence>
<evidence type="ECO:0000259" key="11">
    <source>
        <dbReference type="Pfam" id="PF04452"/>
    </source>
</evidence>
<keyword evidence="4 10" id="KW-0698">rRNA processing</keyword>
<dbReference type="EC" id="2.1.1.193" evidence="10"/>
<keyword evidence="7 10" id="KW-0949">S-adenosyl-L-methionine</keyword>
<comment type="catalytic activity">
    <reaction evidence="9 10">
        <text>uridine(1498) in 16S rRNA + S-adenosyl-L-methionine = N(3)-methyluridine(1498) in 16S rRNA + S-adenosyl-L-homocysteine + H(+)</text>
        <dbReference type="Rhea" id="RHEA:42920"/>
        <dbReference type="Rhea" id="RHEA-COMP:10283"/>
        <dbReference type="Rhea" id="RHEA-COMP:10284"/>
        <dbReference type="ChEBI" id="CHEBI:15378"/>
        <dbReference type="ChEBI" id="CHEBI:57856"/>
        <dbReference type="ChEBI" id="CHEBI:59789"/>
        <dbReference type="ChEBI" id="CHEBI:65315"/>
        <dbReference type="ChEBI" id="CHEBI:74502"/>
        <dbReference type="EC" id="2.1.1.193"/>
    </reaction>
</comment>
<gene>
    <name evidence="13" type="ORF">JIN82_12790</name>
</gene>
<keyword evidence="14" id="KW-1185">Reference proteome</keyword>
<feature type="domain" description="Ribosomal RNA small subunit methyltransferase E PUA-like" evidence="12">
    <location>
        <begin position="18"/>
        <end position="63"/>
    </location>
</feature>
<dbReference type="GO" id="GO:0005737">
    <property type="term" value="C:cytoplasm"/>
    <property type="evidence" value="ECO:0007669"/>
    <property type="project" value="UniProtKB-SubCell"/>
</dbReference>